<dbReference type="InterPro" id="IPR004360">
    <property type="entry name" value="Glyas_Fos-R_dOase_dom"/>
</dbReference>
<feature type="domain" description="VOC" evidence="1">
    <location>
        <begin position="2"/>
        <end position="115"/>
    </location>
</feature>
<dbReference type="eggNOG" id="COG0346">
    <property type="taxonomic scope" value="Bacteria"/>
</dbReference>
<dbReference type="Proteomes" id="UP000001213">
    <property type="component" value="Chromosome"/>
</dbReference>
<evidence type="ECO:0000313" key="3">
    <source>
        <dbReference type="Proteomes" id="UP000001213"/>
    </source>
</evidence>
<dbReference type="RefSeq" id="WP_013128245.1">
    <property type="nucleotide sequence ID" value="NC_014158.1"/>
</dbReference>
<dbReference type="GO" id="GO:0051213">
    <property type="term" value="F:dioxygenase activity"/>
    <property type="evidence" value="ECO:0007669"/>
    <property type="project" value="UniProtKB-KW"/>
</dbReference>
<accession>D5UY12</accession>
<name>D5UY12_TSUPD</name>
<keyword evidence="2" id="KW-0223">Dioxygenase</keyword>
<evidence type="ECO:0000259" key="1">
    <source>
        <dbReference type="PROSITE" id="PS51819"/>
    </source>
</evidence>
<dbReference type="HOGENOM" id="CLU_046006_13_3_11"/>
<dbReference type="STRING" id="521096.Tpau_3671"/>
<dbReference type="Gene3D" id="3.10.180.10">
    <property type="entry name" value="2,3-Dihydroxybiphenyl 1,2-Dioxygenase, domain 1"/>
    <property type="match status" value="1"/>
</dbReference>
<organism evidence="2 3">
    <name type="scientific">Tsukamurella paurometabola (strain ATCC 8368 / DSM 20162 / CCUG 35730 / CIP 100753 / JCM 10117 / KCTC 9821 / NBRC 16120 / NCIMB 702349 / NCTC 13040)</name>
    <name type="common">Corynebacterium paurometabolum</name>
    <dbReference type="NCBI Taxonomy" id="521096"/>
    <lineage>
        <taxon>Bacteria</taxon>
        <taxon>Bacillati</taxon>
        <taxon>Actinomycetota</taxon>
        <taxon>Actinomycetes</taxon>
        <taxon>Mycobacteriales</taxon>
        <taxon>Tsukamurellaceae</taxon>
        <taxon>Tsukamurella</taxon>
    </lineage>
</organism>
<keyword evidence="3" id="KW-1185">Reference proteome</keyword>
<evidence type="ECO:0000313" key="2">
    <source>
        <dbReference type="EMBL" id="ADG80249.1"/>
    </source>
</evidence>
<dbReference type="AlphaFoldDB" id="D5UY12"/>
<dbReference type="KEGG" id="tpr:Tpau_3671"/>
<protein>
    <submittedName>
        <fullName evidence="2">Glyoxalase/bleomycin resistance protein/dioxygenase</fullName>
    </submittedName>
</protein>
<dbReference type="InterPro" id="IPR037523">
    <property type="entry name" value="VOC_core"/>
</dbReference>
<dbReference type="Pfam" id="PF00903">
    <property type="entry name" value="Glyoxalase"/>
    <property type="match status" value="1"/>
</dbReference>
<dbReference type="PANTHER" id="PTHR36503">
    <property type="entry name" value="BLR2520 PROTEIN"/>
    <property type="match status" value="1"/>
</dbReference>
<dbReference type="PROSITE" id="PS51819">
    <property type="entry name" value="VOC"/>
    <property type="match status" value="1"/>
</dbReference>
<keyword evidence="2" id="KW-0560">Oxidoreductase</keyword>
<reference evidence="2 3" key="2">
    <citation type="journal article" date="2011" name="Stand. Genomic Sci.">
        <title>Complete genome sequence of Tsukamurella paurometabola type strain (no. 33).</title>
        <authorList>
            <person name="Munk A.C."/>
            <person name="Lapidus A."/>
            <person name="Lucas S."/>
            <person name="Nolan M."/>
            <person name="Tice H."/>
            <person name="Cheng J.F."/>
            <person name="Del Rio T.G."/>
            <person name="Goodwin L."/>
            <person name="Pitluck S."/>
            <person name="Liolios K."/>
            <person name="Huntemann M."/>
            <person name="Ivanova N."/>
            <person name="Mavromatis K."/>
            <person name="Mikhailova N."/>
            <person name="Pati A."/>
            <person name="Chen A."/>
            <person name="Palaniappan K."/>
            <person name="Tapia R."/>
            <person name="Han C."/>
            <person name="Land M."/>
            <person name="Hauser L."/>
            <person name="Chang Y.J."/>
            <person name="Jeffries C.D."/>
            <person name="Brettin T."/>
            <person name="Yasawong M."/>
            <person name="Brambilla E.M."/>
            <person name="Rohde M."/>
            <person name="Sikorski J."/>
            <person name="Goker M."/>
            <person name="Detter J.C."/>
            <person name="Woyke T."/>
            <person name="Bristow J."/>
            <person name="Eisen J.A."/>
            <person name="Markowitz V."/>
            <person name="Hugenholtz P."/>
            <person name="Kyrpides N.C."/>
            <person name="Klenk H.P."/>
        </authorList>
    </citation>
    <scope>NUCLEOTIDE SEQUENCE [LARGE SCALE GENOMIC DNA]</scope>
    <source>
        <strain evidence="3">ATCC 8368 / DSM 20162 / CCUG 35730 / CIP 100753 / JCM 10117 / KCTC 9821 / NBRC 16120 / NCIMB 702349 / NCTC 13040</strain>
    </source>
</reference>
<dbReference type="PANTHER" id="PTHR36503:SF1">
    <property type="entry name" value="BLR2520 PROTEIN"/>
    <property type="match status" value="1"/>
</dbReference>
<reference evidence="3" key="1">
    <citation type="submission" date="2010-03" db="EMBL/GenBank/DDBJ databases">
        <title>The complete chromosome of Tsukamurella paurometabola DSM 20162.</title>
        <authorList>
            <consortium name="US DOE Joint Genome Institute (JGI-PGF)"/>
            <person name="Lucas S."/>
            <person name="Copeland A."/>
            <person name="Lapidus A."/>
            <person name="Glavina del Rio T."/>
            <person name="Dalin E."/>
            <person name="Tice H."/>
            <person name="Bruce D."/>
            <person name="Goodwin L."/>
            <person name="Pitluck S."/>
            <person name="Kyrpides N."/>
            <person name="Mavromatis K."/>
            <person name="Ivanova N."/>
            <person name="Mikhailova N."/>
            <person name="Munk A.C."/>
            <person name="Brettin T."/>
            <person name="Detter J.C."/>
            <person name="Tapia R."/>
            <person name="Han C."/>
            <person name="Larimer F."/>
            <person name="Land M."/>
            <person name="Hauser L."/>
            <person name="Markowitz V."/>
            <person name="Cheng J.-F."/>
            <person name="Hugenholtz P."/>
            <person name="Woyke T."/>
            <person name="Wu D."/>
            <person name="Jando M."/>
            <person name="Brambilla E."/>
            <person name="Klenk H.-P."/>
            <person name="Eisen J.A."/>
        </authorList>
    </citation>
    <scope>NUCLEOTIDE SEQUENCE [LARGE SCALE GENOMIC DNA]</scope>
    <source>
        <strain evidence="3">ATCC 8368 / DSM 20162 / CCUG 35730 / CIP 100753 / JCM 10117 / KCTC 9821 / NBRC 16120 / NCIMB 702349 / NCTC 13040</strain>
    </source>
</reference>
<sequence length="116" mass="12648">MRVHKVITNIPVSDIDSARGFYADFLGLSDEEFNLGWVARFSSPDHAASVQLVTGDKTAQADSAISVMTDDVDAAYSEALQAGYEIVHPLTSEEWGPRRFFVRAPDGTVVNVVGHH</sequence>
<dbReference type="InterPro" id="IPR029068">
    <property type="entry name" value="Glyas_Bleomycin-R_OHBP_Dase"/>
</dbReference>
<dbReference type="EMBL" id="CP001966">
    <property type="protein sequence ID" value="ADG80249.1"/>
    <property type="molecule type" value="Genomic_DNA"/>
</dbReference>
<proteinExistence type="predicted"/>
<dbReference type="SUPFAM" id="SSF54593">
    <property type="entry name" value="Glyoxalase/Bleomycin resistance protein/Dihydroxybiphenyl dioxygenase"/>
    <property type="match status" value="1"/>
</dbReference>
<gene>
    <name evidence="2" type="ordered locus">Tpau_3671</name>
</gene>